<evidence type="ECO:0000256" key="2">
    <source>
        <dbReference type="ARBA" id="ARBA00022448"/>
    </source>
</evidence>
<name>A0ABD6A6W6_9EURY</name>
<dbReference type="AlphaFoldDB" id="A0ABD6A6W6"/>
<evidence type="ECO:0000313" key="4">
    <source>
        <dbReference type="EMBL" id="MFC7315950.1"/>
    </source>
</evidence>
<sequence length="435" mass="45844">MARDDVAGRLSRRTVLKGTAAAGVAGLAGCLGGGGGSGGGNGSGGGSGGSFDVLHGWTGGDGKDAAEALLGGFREAHPDVEITFEPIGGGGNENLNTVVAKRLGNQNPPGAFAGWPGKNLIQYEGVLGDLSDVWEGSLADAHVEEAVSACTFNDKKAAMPIGSHRLNNLFYNVEVVEEAGVDPASLKSPRDLIEAMDAVAQNTDAVPMAHGMKAAWTTLQLWAVVMLGKEGYQPYMDYIRGEGDEAAVRSAFETTKEILANYINEDASSIGFTTANQMIMEGKAAFIHQGNWVAGAYRGNDLTYGEDWGWVPFPGTEDMYTLHIDSFIYPGNNPSPEGVKTFMEYVGGAEAQVAFNSRKGSIPTRTDVDTEQFDPYLTETIEDFGSVSNKPPTLAHGLAVAPETLTNLKDVISSEFTGPYNVDAATQGMLEKVAE</sequence>
<keyword evidence="2" id="KW-0813">Transport</keyword>
<keyword evidence="3" id="KW-0732">Signal</keyword>
<dbReference type="PROSITE" id="PS51257">
    <property type="entry name" value="PROKAR_LIPOPROTEIN"/>
    <property type="match status" value="1"/>
</dbReference>
<evidence type="ECO:0000313" key="5">
    <source>
        <dbReference type="Proteomes" id="UP001596547"/>
    </source>
</evidence>
<dbReference type="SUPFAM" id="SSF53850">
    <property type="entry name" value="Periplasmic binding protein-like II"/>
    <property type="match status" value="1"/>
</dbReference>
<reference evidence="4 5" key="1">
    <citation type="journal article" date="2019" name="Int. J. Syst. Evol. Microbiol.">
        <title>The Global Catalogue of Microorganisms (GCM) 10K type strain sequencing project: providing services to taxonomists for standard genome sequencing and annotation.</title>
        <authorList>
            <consortium name="The Broad Institute Genomics Platform"/>
            <consortium name="The Broad Institute Genome Sequencing Center for Infectious Disease"/>
            <person name="Wu L."/>
            <person name="Ma J."/>
        </authorList>
    </citation>
    <scope>NUCLEOTIDE SEQUENCE [LARGE SCALE GENOMIC DNA]</scope>
    <source>
        <strain evidence="4 5">PSR21</strain>
    </source>
</reference>
<gene>
    <name evidence="4" type="ORF">ACFQPE_03955</name>
</gene>
<comment type="caution">
    <text evidence="4">The sequence shown here is derived from an EMBL/GenBank/DDBJ whole genome shotgun (WGS) entry which is preliminary data.</text>
</comment>
<proteinExistence type="inferred from homology"/>
<protein>
    <submittedName>
        <fullName evidence="4">ABC transporter substrate-binding protein</fullName>
    </submittedName>
</protein>
<organism evidence="4 5">
    <name type="scientific">Halomarina halobia</name>
    <dbReference type="NCBI Taxonomy" id="3033386"/>
    <lineage>
        <taxon>Archaea</taxon>
        <taxon>Methanobacteriati</taxon>
        <taxon>Methanobacteriota</taxon>
        <taxon>Stenosarchaea group</taxon>
        <taxon>Halobacteria</taxon>
        <taxon>Halobacteriales</taxon>
        <taxon>Natronomonadaceae</taxon>
        <taxon>Halomarina</taxon>
    </lineage>
</organism>
<dbReference type="InterPro" id="IPR006311">
    <property type="entry name" value="TAT_signal"/>
</dbReference>
<dbReference type="GeneID" id="79314929"/>
<keyword evidence="5" id="KW-1185">Reference proteome</keyword>
<evidence type="ECO:0000256" key="3">
    <source>
        <dbReference type="ARBA" id="ARBA00022729"/>
    </source>
</evidence>
<evidence type="ECO:0000256" key="1">
    <source>
        <dbReference type="ARBA" id="ARBA00008520"/>
    </source>
</evidence>
<dbReference type="PANTHER" id="PTHR30061">
    <property type="entry name" value="MALTOSE-BINDING PERIPLASMIC PROTEIN"/>
    <property type="match status" value="1"/>
</dbReference>
<dbReference type="InterPro" id="IPR006059">
    <property type="entry name" value="SBP"/>
</dbReference>
<dbReference type="Pfam" id="PF01547">
    <property type="entry name" value="SBP_bac_1"/>
    <property type="match status" value="1"/>
</dbReference>
<dbReference type="PROSITE" id="PS51318">
    <property type="entry name" value="TAT"/>
    <property type="match status" value="1"/>
</dbReference>
<dbReference type="PANTHER" id="PTHR30061:SF50">
    <property type="entry name" value="MALTOSE_MALTODEXTRIN-BINDING PERIPLASMIC PROTEIN"/>
    <property type="match status" value="1"/>
</dbReference>
<dbReference type="EMBL" id="JBHTBF010000001">
    <property type="protein sequence ID" value="MFC7315950.1"/>
    <property type="molecule type" value="Genomic_DNA"/>
</dbReference>
<dbReference type="Proteomes" id="UP001596547">
    <property type="component" value="Unassembled WGS sequence"/>
</dbReference>
<dbReference type="Gene3D" id="3.40.190.10">
    <property type="entry name" value="Periplasmic binding protein-like II"/>
    <property type="match status" value="2"/>
</dbReference>
<accession>A0ABD6A6W6</accession>
<comment type="similarity">
    <text evidence="1">Belongs to the bacterial solute-binding protein 1 family.</text>
</comment>
<dbReference type="RefSeq" id="WP_276305353.1">
    <property type="nucleotide sequence ID" value="NZ_CP119992.1"/>
</dbReference>